<feature type="compositionally biased region" description="Basic and acidic residues" evidence="1">
    <location>
        <begin position="93"/>
        <end position="104"/>
    </location>
</feature>
<accession>A0A7S0G6R7</accession>
<organism evidence="2">
    <name type="scientific">Rhodosorus marinus</name>
    <dbReference type="NCBI Taxonomy" id="101924"/>
    <lineage>
        <taxon>Eukaryota</taxon>
        <taxon>Rhodophyta</taxon>
        <taxon>Stylonematophyceae</taxon>
        <taxon>Stylonematales</taxon>
        <taxon>Stylonemataceae</taxon>
        <taxon>Rhodosorus</taxon>
    </lineage>
</organism>
<gene>
    <name evidence="2" type="ORF">RMAR0315_LOCUS10122</name>
</gene>
<protein>
    <submittedName>
        <fullName evidence="2">Uncharacterized protein</fullName>
    </submittedName>
</protein>
<reference evidence="2" key="1">
    <citation type="submission" date="2021-01" db="EMBL/GenBank/DDBJ databases">
        <authorList>
            <person name="Corre E."/>
            <person name="Pelletier E."/>
            <person name="Niang G."/>
            <person name="Scheremetjew M."/>
            <person name="Finn R."/>
            <person name="Kale V."/>
            <person name="Holt S."/>
            <person name="Cochrane G."/>
            <person name="Meng A."/>
            <person name="Brown T."/>
            <person name="Cohen L."/>
        </authorList>
    </citation>
    <scope>NUCLEOTIDE SEQUENCE</scope>
    <source>
        <strain evidence="2">UTEX LB 2760</strain>
    </source>
</reference>
<evidence type="ECO:0000256" key="1">
    <source>
        <dbReference type="SAM" id="MobiDB-lite"/>
    </source>
</evidence>
<name>A0A7S0G6R7_9RHOD</name>
<sequence>MLEWYWMDVRRTQEDADLETRGDPPVGREWFQSEIVATAHGNVMDDLGRIPGPGFDLEASTAGIRGGDEEAGETGKPDGIGRWTEYLSRGSRRNREARRDRTLG</sequence>
<proteinExistence type="predicted"/>
<evidence type="ECO:0000313" key="2">
    <source>
        <dbReference type="EMBL" id="CAD8400129.1"/>
    </source>
</evidence>
<feature type="region of interest" description="Disordered" evidence="1">
    <location>
        <begin position="65"/>
        <end position="104"/>
    </location>
</feature>
<dbReference type="EMBL" id="HBEK01018492">
    <property type="protein sequence ID" value="CAD8400129.1"/>
    <property type="molecule type" value="Transcribed_RNA"/>
</dbReference>
<dbReference type="AlphaFoldDB" id="A0A7S0G6R7"/>